<gene>
    <name evidence="2" type="ORF">chiPu_0028172</name>
</gene>
<dbReference type="Proteomes" id="UP000287033">
    <property type="component" value="Unassembled WGS sequence"/>
</dbReference>
<feature type="region of interest" description="Disordered" evidence="1">
    <location>
        <begin position="1"/>
        <end position="37"/>
    </location>
</feature>
<accession>A0A401TMU9</accession>
<protein>
    <submittedName>
        <fullName evidence="2">Uncharacterized protein</fullName>
    </submittedName>
</protein>
<evidence type="ECO:0000256" key="1">
    <source>
        <dbReference type="SAM" id="MobiDB-lite"/>
    </source>
</evidence>
<reference evidence="2 3" key="1">
    <citation type="journal article" date="2018" name="Nat. Ecol. Evol.">
        <title>Shark genomes provide insights into elasmobranch evolution and the origin of vertebrates.</title>
        <authorList>
            <person name="Hara Y"/>
            <person name="Yamaguchi K"/>
            <person name="Onimaru K"/>
            <person name="Kadota M"/>
            <person name="Koyanagi M"/>
            <person name="Keeley SD"/>
            <person name="Tatsumi K"/>
            <person name="Tanaka K"/>
            <person name="Motone F"/>
            <person name="Kageyama Y"/>
            <person name="Nozu R"/>
            <person name="Adachi N"/>
            <person name="Nishimura O"/>
            <person name="Nakagawa R"/>
            <person name="Tanegashima C"/>
            <person name="Kiyatake I"/>
            <person name="Matsumoto R"/>
            <person name="Murakumo K"/>
            <person name="Nishida K"/>
            <person name="Terakita A"/>
            <person name="Kuratani S"/>
            <person name="Sato K"/>
            <person name="Hyodo S Kuraku.S."/>
        </authorList>
    </citation>
    <scope>NUCLEOTIDE SEQUENCE [LARGE SCALE GENOMIC DNA]</scope>
</reference>
<keyword evidence="3" id="KW-1185">Reference proteome</keyword>
<evidence type="ECO:0000313" key="3">
    <source>
        <dbReference type="Proteomes" id="UP000287033"/>
    </source>
</evidence>
<proteinExistence type="predicted"/>
<name>A0A401TMU9_CHIPU</name>
<organism evidence="2 3">
    <name type="scientific">Chiloscyllium punctatum</name>
    <name type="common">Brownbanded bambooshark</name>
    <name type="synonym">Hemiscyllium punctatum</name>
    <dbReference type="NCBI Taxonomy" id="137246"/>
    <lineage>
        <taxon>Eukaryota</taxon>
        <taxon>Metazoa</taxon>
        <taxon>Chordata</taxon>
        <taxon>Craniata</taxon>
        <taxon>Vertebrata</taxon>
        <taxon>Chondrichthyes</taxon>
        <taxon>Elasmobranchii</taxon>
        <taxon>Galeomorphii</taxon>
        <taxon>Galeoidea</taxon>
        <taxon>Orectolobiformes</taxon>
        <taxon>Hemiscylliidae</taxon>
        <taxon>Chiloscyllium</taxon>
    </lineage>
</organism>
<dbReference type="EMBL" id="BEZZ01125017">
    <property type="protein sequence ID" value="GCC43965.1"/>
    <property type="molecule type" value="Genomic_DNA"/>
</dbReference>
<sequence>MPKGKGAGNQQRGGHPPAAPATPEPAAAAASREPFGDLTDSQELAAAMERLSLKVVAAIEEIRGEIRDQVQPIASILQKHEQEIQDLVEGLEEVEGGTKVSKAAMQSSSNQ</sequence>
<evidence type="ECO:0000313" key="2">
    <source>
        <dbReference type="EMBL" id="GCC43965.1"/>
    </source>
</evidence>
<feature type="non-terminal residue" evidence="2">
    <location>
        <position position="111"/>
    </location>
</feature>
<dbReference type="AlphaFoldDB" id="A0A401TMU9"/>
<comment type="caution">
    <text evidence="2">The sequence shown here is derived from an EMBL/GenBank/DDBJ whole genome shotgun (WGS) entry which is preliminary data.</text>
</comment>